<gene>
    <name evidence="1" type="ORF">TEA_014287</name>
</gene>
<reference evidence="1 2" key="1">
    <citation type="journal article" date="2018" name="Proc. Natl. Acad. Sci. U.S.A.">
        <title>Draft genome sequence of Camellia sinensis var. sinensis provides insights into the evolution of the tea genome and tea quality.</title>
        <authorList>
            <person name="Wei C."/>
            <person name="Yang H."/>
            <person name="Wang S."/>
            <person name="Zhao J."/>
            <person name="Liu C."/>
            <person name="Gao L."/>
            <person name="Xia E."/>
            <person name="Lu Y."/>
            <person name="Tai Y."/>
            <person name="She G."/>
            <person name="Sun J."/>
            <person name="Cao H."/>
            <person name="Tong W."/>
            <person name="Gao Q."/>
            <person name="Li Y."/>
            <person name="Deng W."/>
            <person name="Jiang X."/>
            <person name="Wang W."/>
            <person name="Chen Q."/>
            <person name="Zhang S."/>
            <person name="Li H."/>
            <person name="Wu J."/>
            <person name="Wang P."/>
            <person name="Li P."/>
            <person name="Shi C."/>
            <person name="Zheng F."/>
            <person name="Jian J."/>
            <person name="Huang B."/>
            <person name="Shan D."/>
            <person name="Shi M."/>
            <person name="Fang C."/>
            <person name="Yue Y."/>
            <person name="Li F."/>
            <person name="Li D."/>
            <person name="Wei S."/>
            <person name="Han B."/>
            <person name="Jiang C."/>
            <person name="Yin Y."/>
            <person name="Xia T."/>
            <person name="Zhang Z."/>
            <person name="Bennetzen J.L."/>
            <person name="Zhao S."/>
            <person name="Wan X."/>
        </authorList>
    </citation>
    <scope>NUCLEOTIDE SEQUENCE [LARGE SCALE GENOMIC DNA]</scope>
    <source>
        <strain evidence="2">cv. Shuchazao</strain>
        <tissue evidence="1">Leaf</tissue>
    </source>
</reference>
<keyword evidence="2" id="KW-1185">Reference proteome</keyword>
<evidence type="ECO:0000313" key="2">
    <source>
        <dbReference type="Proteomes" id="UP000306102"/>
    </source>
</evidence>
<organism evidence="1 2">
    <name type="scientific">Camellia sinensis var. sinensis</name>
    <name type="common">China tea</name>
    <dbReference type="NCBI Taxonomy" id="542762"/>
    <lineage>
        <taxon>Eukaryota</taxon>
        <taxon>Viridiplantae</taxon>
        <taxon>Streptophyta</taxon>
        <taxon>Embryophyta</taxon>
        <taxon>Tracheophyta</taxon>
        <taxon>Spermatophyta</taxon>
        <taxon>Magnoliopsida</taxon>
        <taxon>eudicotyledons</taxon>
        <taxon>Gunneridae</taxon>
        <taxon>Pentapetalae</taxon>
        <taxon>asterids</taxon>
        <taxon>Ericales</taxon>
        <taxon>Theaceae</taxon>
        <taxon>Camellia</taxon>
    </lineage>
</organism>
<evidence type="ECO:0000313" key="1">
    <source>
        <dbReference type="EMBL" id="THG13809.1"/>
    </source>
</evidence>
<sequence length="157" mass="17274">MIIQTEDYPCVGYQQQSYAVHQESGWYPPSSYHSNVPSIISPPPSNHHMMVYSGGHAQPQQEGWTDGKDKHYQTGWHGNSDQYSYGYNSQSSVPNGGYGTYHDGKFPVATTTTVQTVGYSYGSGWGGGDGRHGQVYDQQYPGKGGCQKVEYYAVKGV</sequence>
<dbReference type="AlphaFoldDB" id="A0A4S4EC49"/>
<dbReference type="Proteomes" id="UP000306102">
    <property type="component" value="Unassembled WGS sequence"/>
</dbReference>
<comment type="caution">
    <text evidence="1">The sequence shown here is derived from an EMBL/GenBank/DDBJ whole genome shotgun (WGS) entry which is preliminary data.</text>
</comment>
<name>A0A4S4EC49_CAMSN</name>
<dbReference type="EMBL" id="SDRB02005670">
    <property type="protein sequence ID" value="THG13809.1"/>
    <property type="molecule type" value="Genomic_DNA"/>
</dbReference>
<proteinExistence type="predicted"/>
<protein>
    <submittedName>
        <fullName evidence="1">Uncharacterized protein</fullName>
    </submittedName>
</protein>
<accession>A0A4S4EC49</accession>